<evidence type="ECO:0008006" key="6">
    <source>
        <dbReference type="Google" id="ProtNLM"/>
    </source>
</evidence>
<evidence type="ECO:0000256" key="1">
    <source>
        <dbReference type="ARBA" id="ARBA00022723"/>
    </source>
</evidence>
<dbReference type="GeneID" id="5019414"/>
<organism evidence="4 5">
    <name type="scientific">Paramecium tetraurelia</name>
    <dbReference type="NCBI Taxonomy" id="5888"/>
    <lineage>
        <taxon>Eukaryota</taxon>
        <taxon>Sar</taxon>
        <taxon>Alveolata</taxon>
        <taxon>Ciliophora</taxon>
        <taxon>Intramacronucleata</taxon>
        <taxon>Oligohymenophorea</taxon>
        <taxon>Peniculida</taxon>
        <taxon>Parameciidae</taxon>
        <taxon>Paramecium</taxon>
    </lineage>
</organism>
<dbReference type="KEGG" id="ptm:GSPATT00035361001"/>
<proteinExistence type="predicted"/>
<dbReference type="RefSeq" id="XP_001433629.1">
    <property type="nucleotide sequence ID" value="XM_001433592.1"/>
</dbReference>
<gene>
    <name evidence="4" type="ORF">GSPATT00035361001</name>
</gene>
<evidence type="ECO:0000313" key="4">
    <source>
        <dbReference type="EMBL" id="CAK66232.1"/>
    </source>
</evidence>
<dbReference type="PROSITE" id="PS00518">
    <property type="entry name" value="ZF_RING_1"/>
    <property type="match status" value="1"/>
</dbReference>
<name>A0C615_PARTE</name>
<evidence type="ECO:0000256" key="2">
    <source>
        <dbReference type="ARBA" id="ARBA00022771"/>
    </source>
</evidence>
<sequence>MLVTSFIPSKIRSQFQKLERMLYWQKLGNKQNFAIFCSIIHYFLNKKKFQPLQKFLNTNGKSLTEDSQQLRQLILQSFEDQNPIQQFFRNLSKQQNYNEKIEKLLDELCRIHFLMKNQKPSLDSIGLFLQIEITLLHSNNEKYGRGVQQILLLKNDNEFYFLIPPCEFKQLPKYPCSKCNIQIQYYIKLTCKHYICLTCIQTQKQNSKDNFFKCECEQIILKNEFLEDAIKETQDSQILNDYHLCTRQFYEMDTKGDQSKKESKYEDAKYLKQQQIYDHPHEIRRYDSKTMDNSNRYKRQNQERIQQNHDNMYGYPFPRQQIFDLDPNDYYAGIMLRQSYYGLNYQPWENRTYQPQTIQGKDHFQEGNSHPFELMSKMEEIRSQQFCEQSQKFPNQLCSYCLSPFDEFNVMQDIGCSKHVIGVCCINRNYEKCPQCEKVKELQNHKTRNMKFKPEKVNIHNQPTIYFGSQIQYKKQTKSTIMVPSSNRLEPTMNSVYGNSIQENQIQMQSYQKFHQPYEYQYR</sequence>
<keyword evidence="3" id="KW-0862">Zinc</keyword>
<keyword evidence="5" id="KW-1185">Reference proteome</keyword>
<evidence type="ECO:0000256" key="3">
    <source>
        <dbReference type="ARBA" id="ARBA00022833"/>
    </source>
</evidence>
<dbReference type="AlphaFoldDB" id="A0C615"/>
<dbReference type="EMBL" id="CT868043">
    <property type="protein sequence ID" value="CAK66232.1"/>
    <property type="molecule type" value="Genomic_DNA"/>
</dbReference>
<dbReference type="InterPro" id="IPR017907">
    <property type="entry name" value="Znf_RING_CS"/>
</dbReference>
<reference evidence="4 5" key="1">
    <citation type="journal article" date="2006" name="Nature">
        <title>Global trends of whole-genome duplications revealed by the ciliate Paramecium tetraurelia.</title>
        <authorList>
            <consortium name="Genoscope"/>
            <person name="Aury J.-M."/>
            <person name="Jaillon O."/>
            <person name="Duret L."/>
            <person name="Noel B."/>
            <person name="Jubin C."/>
            <person name="Porcel B.M."/>
            <person name="Segurens B."/>
            <person name="Daubin V."/>
            <person name="Anthouard V."/>
            <person name="Aiach N."/>
            <person name="Arnaiz O."/>
            <person name="Billaut A."/>
            <person name="Beisson J."/>
            <person name="Blanc I."/>
            <person name="Bouhouche K."/>
            <person name="Camara F."/>
            <person name="Duharcourt S."/>
            <person name="Guigo R."/>
            <person name="Gogendeau D."/>
            <person name="Katinka M."/>
            <person name="Keller A.-M."/>
            <person name="Kissmehl R."/>
            <person name="Klotz C."/>
            <person name="Koll F."/>
            <person name="Le Moue A."/>
            <person name="Lepere C."/>
            <person name="Malinsky S."/>
            <person name="Nowacki M."/>
            <person name="Nowak J.K."/>
            <person name="Plattner H."/>
            <person name="Poulain J."/>
            <person name="Ruiz F."/>
            <person name="Serrano V."/>
            <person name="Zagulski M."/>
            <person name="Dessen P."/>
            <person name="Betermier M."/>
            <person name="Weissenbach J."/>
            <person name="Scarpelli C."/>
            <person name="Schachter V."/>
            <person name="Sperling L."/>
            <person name="Meyer E."/>
            <person name="Cohen J."/>
            <person name="Wincker P."/>
        </authorList>
    </citation>
    <scope>NUCLEOTIDE SEQUENCE [LARGE SCALE GENOMIC DNA]</scope>
    <source>
        <strain evidence="4 5">Stock d4-2</strain>
    </source>
</reference>
<dbReference type="HOGENOM" id="CLU_521249_0_0_1"/>
<accession>A0C615</accession>
<dbReference type="OrthoDB" id="305908at2759"/>
<dbReference type="OMA" id="CINRNYE"/>
<dbReference type="InParanoid" id="A0C615"/>
<dbReference type="GO" id="GO:0008270">
    <property type="term" value="F:zinc ion binding"/>
    <property type="evidence" value="ECO:0007669"/>
    <property type="project" value="UniProtKB-KW"/>
</dbReference>
<evidence type="ECO:0000313" key="5">
    <source>
        <dbReference type="Proteomes" id="UP000000600"/>
    </source>
</evidence>
<dbReference type="Proteomes" id="UP000000600">
    <property type="component" value="Unassembled WGS sequence"/>
</dbReference>
<protein>
    <recommendedName>
        <fullName evidence="6">RING-type domain-containing protein</fullName>
    </recommendedName>
</protein>
<keyword evidence="2" id="KW-0863">Zinc-finger</keyword>
<keyword evidence="1" id="KW-0479">Metal-binding</keyword>